<dbReference type="InterPro" id="IPR007159">
    <property type="entry name" value="SpoVT-AbrB_dom"/>
</dbReference>
<organism evidence="1 2">
    <name type="scientific">Corynebacterium wankanglinii</name>
    <dbReference type="NCBI Taxonomy" id="2735136"/>
    <lineage>
        <taxon>Bacteria</taxon>
        <taxon>Bacillati</taxon>
        <taxon>Actinomycetota</taxon>
        <taxon>Actinomycetes</taxon>
        <taxon>Mycobacteriales</taxon>
        <taxon>Corynebacteriaceae</taxon>
        <taxon>Corynebacterium</taxon>
    </lineage>
</organism>
<proteinExistence type="predicted"/>
<dbReference type="EMBL" id="JABFED010000001">
    <property type="protein sequence ID" value="MBA1836673.1"/>
    <property type="molecule type" value="Genomic_DNA"/>
</dbReference>
<dbReference type="Gene3D" id="2.10.260.10">
    <property type="match status" value="1"/>
</dbReference>
<dbReference type="InterPro" id="IPR037914">
    <property type="entry name" value="SpoVT-AbrB_sf"/>
</dbReference>
<dbReference type="GO" id="GO:0003677">
    <property type="term" value="F:DNA binding"/>
    <property type="evidence" value="ECO:0007669"/>
    <property type="project" value="UniProtKB-UniRule"/>
</dbReference>
<sequence length="88" mass="9635">MTEAAANSVKTTVFMSGNSQAIRIPKDFRFDSETVWLKKIGKKIYVSPEPLSALDVLDVVTADLPDGWADGFDVPAELPLDPIPGWDE</sequence>
<evidence type="ECO:0000313" key="2">
    <source>
        <dbReference type="Proteomes" id="UP000577408"/>
    </source>
</evidence>
<evidence type="ECO:0000313" key="1">
    <source>
        <dbReference type="EMBL" id="MBA1836673.1"/>
    </source>
</evidence>
<dbReference type="PROSITE" id="PS51740">
    <property type="entry name" value="SPOVT_ABRB"/>
    <property type="match status" value="1"/>
</dbReference>
<dbReference type="AlphaFoldDB" id="A0A7H0KAQ2"/>
<gene>
    <name evidence="1" type="ORF">HMA55_01910</name>
</gene>
<name>A0A7H0KAQ2_9CORY</name>
<dbReference type="Proteomes" id="UP000577408">
    <property type="component" value="Unassembled WGS sequence"/>
</dbReference>
<dbReference type="SUPFAM" id="SSF89447">
    <property type="entry name" value="AbrB/MazE/MraZ-like"/>
    <property type="match status" value="1"/>
</dbReference>
<protein>
    <submittedName>
        <fullName evidence="1">AbrB/MazE/SpoVT family DNA-binding domain-containing protein</fullName>
    </submittedName>
</protein>
<keyword evidence="2" id="KW-1185">Reference proteome</keyword>
<reference evidence="1 2" key="1">
    <citation type="submission" date="2020-05" db="EMBL/GenBank/DDBJ databases">
        <title>Descriptions of Corynebacterium xxxx sp. nov., Corynebacterium yyyy sp. nov. and Corynebacterium zzzz sp. nov.</title>
        <authorList>
            <person name="Zhang G."/>
        </authorList>
    </citation>
    <scope>NUCLEOTIDE SEQUENCE [LARGE SCALE GENOMIC DNA]</scope>
    <source>
        <strain evidence="2">zg-913</strain>
    </source>
</reference>
<keyword evidence="1" id="KW-0238">DNA-binding</keyword>
<accession>A0A7H0KAQ2</accession>
<dbReference type="RefSeq" id="WP_181191396.1">
    <property type="nucleotide sequence ID" value="NZ_JABFED010000001.1"/>
</dbReference>
<comment type="caution">
    <text evidence="1">The sequence shown here is derived from an EMBL/GenBank/DDBJ whole genome shotgun (WGS) entry which is preliminary data.</text>
</comment>